<accession>A0A556QGV3</accession>
<evidence type="ECO:0000313" key="3">
    <source>
        <dbReference type="Proteomes" id="UP000315648"/>
    </source>
</evidence>
<dbReference type="GO" id="GO:0016874">
    <property type="term" value="F:ligase activity"/>
    <property type="evidence" value="ECO:0007669"/>
    <property type="project" value="UniProtKB-KW"/>
</dbReference>
<protein>
    <submittedName>
        <fullName evidence="2">Lipoate--protein ligase family protein</fullName>
    </submittedName>
</protein>
<comment type="caution">
    <text evidence="2">The sequence shown here is derived from an EMBL/GenBank/DDBJ whole genome shotgun (WGS) entry which is preliminary data.</text>
</comment>
<dbReference type="EMBL" id="VMBG01000003">
    <property type="protein sequence ID" value="TSJ75860.1"/>
    <property type="molecule type" value="Genomic_DNA"/>
</dbReference>
<feature type="domain" description="BPL/LPL catalytic" evidence="1">
    <location>
        <begin position="13"/>
        <end position="184"/>
    </location>
</feature>
<dbReference type="Proteomes" id="UP000315648">
    <property type="component" value="Unassembled WGS sequence"/>
</dbReference>
<dbReference type="InterPro" id="IPR004143">
    <property type="entry name" value="BPL_LPL_catalytic"/>
</dbReference>
<dbReference type="AlphaFoldDB" id="A0A556QGV3"/>
<dbReference type="PANTHER" id="PTHR43679">
    <property type="entry name" value="OCTANOYLTRANSFERASE LIPM-RELATED"/>
    <property type="match status" value="1"/>
</dbReference>
<sequence length="243" mass="26972">MILDLLPTRTAGAAENMAADFLLLQRYPESTHARFRHYDWRGPAFTFGYSQKIAYVRAQLATLAPDEHLDLTRRPTGGGVVDHRDDWTFALVIPRGHALYDARATESYRQIHADLTAALRDQGQPVILKERCEPAAEGAACEPGPTVCFTRPELYDVIHADTGAKVAGAAQKRTKHGLLFQGSIAKTVLAPTMDWDAFEEAFTARLATTLGAEAVPTPWPEFAEGEHDGLTEQYTSTEWIEYR</sequence>
<name>A0A556QGV3_9BACT</name>
<keyword evidence="2" id="KW-0436">Ligase</keyword>
<dbReference type="PANTHER" id="PTHR43679:SF2">
    <property type="entry name" value="OCTANOYL-[GCVH]:PROTEIN N-OCTANOYLTRANSFERASE"/>
    <property type="match status" value="1"/>
</dbReference>
<evidence type="ECO:0000259" key="1">
    <source>
        <dbReference type="Pfam" id="PF21948"/>
    </source>
</evidence>
<reference evidence="2 3" key="1">
    <citation type="submission" date="2019-07" db="EMBL/GenBank/DDBJ databases">
        <title>Description of 53C-WASEF.</title>
        <authorList>
            <person name="Pitt A."/>
            <person name="Hahn M.W."/>
        </authorList>
    </citation>
    <scope>NUCLEOTIDE SEQUENCE [LARGE SCALE GENOMIC DNA]</scope>
    <source>
        <strain evidence="2 3">53C-WASEF</strain>
    </source>
</reference>
<evidence type="ECO:0000313" key="2">
    <source>
        <dbReference type="EMBL" id="TSJ75860.1"/>
    </source>
</evidence>
<dbReference type="SUPFAM" id="SSF55681">
    <property type="entry name" value="Class II aaRS and biotin synthetases"/>
    <property type="match status" value="1"/>
</dbReference>
<organism evidence="2 3">
    <name type="scientific">Rariglobus hedericola</name>
    <dbReference type="NCBI Taxonomy" id="2597822"/>
    <lineage>
        <taxon>Bacteria</taxon>
        <taxon>Pseudomonadati</taxon>
        <taxon>Verrucomicrobiota</taxon>
        <taxon>Opitutia</taxon>
        <taxon>Opitutales</taxon>
        <taxon>Opitutaceae</taxon>
        <taxon>Rariglobus</taxon>
    </lineage>
</organism>
<gene>
    <name evidence="2" type="ORF">FPL22_16505</name>
</gene>
<dbReference type="OrthoDB" id="9788148at2"/>
<dbReference type="InterPro" id="IPR045864">
    <property type="entry name" value="aa-tRNA-synth_II/BPL/LPL"/>
</dbReference>
<dbReference type="Pfam" id="PF21948">
    <property type="entry name" value="LplA-B_cat"/>
    <property type="match status" value="1"/>
</dbReference>
<dbReference type="Gene3D" id="3.30.930.10">
    <property type="entry name" value="Bira Bifunctional Protein, Domain 2"/>
    <property type="match status" value="1"/>
</dbReference>
<dbReference type="RefSeq" id="WP_144354133.1">
    <property type="nucleotide sequence ID" value="NZ_CBCRVV010000004.1"/>
</dbReference>
<proteinExistence type="predicted"/>
<dbReference type="InterPro" id="IPR050664">
    <property type="entry name" value="Octanoyltrans_LipM/LipL"/>
</dbReference>
<keyword evidence="3" id="KW-1185">Reference proteome</keyword>